<reference evidence="11" key="3">
    <citation type="submission" date="2025-04" db="UniProtKB">
        <authorList>
            <consortium name="RefSeq"/>
        </authorList>
    </citation>
    <scope>IDENTIFICATION</scope>
    <source>
        <strain evidence="11">CBS 781.70</strain>
    </source>
</reference>
<keyword evidence="10" id="KW-1185">Reference proteome</keyword>
<dbReference type="PANTHER" id="PTHR15641:SF1">
    <property type="entry name" value="ELONGATOR COMPLEX PROTEIN 5"/>
    <property type="match status" value="1"/>
</dbReference>
<dbReference type="OrthoDB" id="166907at2759"/>
<evidence type="ECO:0000313" key="10">
    <source>
        <dbReference type="Proteomes" id="UP000504638"/>
    </source>
</evidence>
<dbReference type="Pfam" id="PF10483">
    <property type="entry name" value="Elong_Iki1"/>
    <property type="match status" value="1"/>
</dbReference>
<dbReference type="GeneID" id="54418189"/>
<evidence type="ECO:0000256" key="6">
    <source>
        <dbReference type="ARBA" id="ARBA00022490"/>
    </source>
</evidence>
<dbReference type="InterPro" id="IPR019519">
    <property type="entry name" value="Elp5"/>
</dbReference>
<dbReference type="Gene3D" id="3.40.50.300">
    <property type="entry name" value="P-loop containing nucleotide triphosphate hydrolases"/>
    <property type="match status" value="1"/>
</dbReference>
<dbReference type="CDD" id="cd19496">
    <property type="entry name" value="Elp5"/>
    <property type="match status" value="1"/>
</dbReference>
<comment type="similarity">
    <text evidence="4">Belongs to the ELP5 family.</text>
</comment>
<dbReference type="RefSeq" id="XP_033532626.1">
    <property type="nucleotide sequence ID" value="XM_033677619.1"/>
</dbReference>
<dbReference type="AlphaFoldDB" id="A0A6G1FYP9"/>
<dbReference type="PANTHER" id="PTHR15641">
    <property type="entry name" value="ELONGATOR COMPLEX PROTEIN 5"/>
    <property type="match status" value="1"/>
</dbReference>
<dbReference type="GO" id="GO:0033588">
    <property type="term" value="C:elongator holoenzyme complex"/>
    <property type="evidence" value="ECO:0007669"/>
    <property type="project" value="InterPro"/>
</dbReference>
<keyword evidence="7" id="KW-0819">tRNA processing</keyword>
<comment type="subcellular location">
    <subcellularLocation>
        <location evidence="2">Cytoplasm</location>
    </subcellularLocation>
    <subcellularLocation>
        <location evidence="1">Nucleus</location>
    </subcellularLocation>
</comment>
<keyword evidence="6" id="KW-0963">Cytoplasm</keyword>
<evidence type="ECO:0000313" key="9">
    <source>
        <dbReference type="EMBL" id="KAF1810995.1"/>
    </source>
</evidence>
<dbReference type="InterPro" id="IPR027417">
    <property type="entry name" value="P-loop_NTPase"/>
</dbReference>
<evidence type="ECO:0000313" key="11">
    <source>
        <dbReference type="RefSeq" id="XP_033532626.1"/>
    </source>
</evidence>
<evidence type="ECO:0000256" key="4">
    <source>
        <dbReference type="ARBA" id="ARBA00009567"/>
    </source>
</evidence>
<evidence type="ECO:0000256" key="3">
    <source>
        <dbReference type="ARBA" id="ARBA00005043"/>
    </source>
</evidence>
<dbReference type="EMBL" id="ML975163">
    <property type="protein sequence ID" value="KAF1810995.1"/>
    <property type="molecule type" value="Genomic_DNA"/>
</dbReference>
<evidence type="ECO:0000256" key="7">
    <source>
        <dbReference type="ARBA" id="ARBA00022694"/>
    </source>
</evidence>
<gene>
    <name evidence="9 11" type="ORF">P152DRAFT_438696</name>
</gene>
<organism evidence="9">
    <name type="scientific">Eremomyces bilateralis CBS 781.70</name>
    <dbReference type="NCBI Taxonomy" id="1392243"/>
    <lineage>
        <taxon>Eukaryota</taxon>
        <taxon>Fungi</taxon>
        <taxon>Dikarya</taxon>
        <taxon>Ascomycota</taxon>
        <taxon>Pezizomycotina</taxon>
        <taxon>Dothideomycetes</taxon>
        <taxon>Dothideomycetes incertae sedis</taxon>
        <taxon>Eremomycetales</taxon>
        <taxon>Eremomycetaceae</taxon>
        <taxon>Eremomyces</taxon>
    </lineage>
</organism>
<dbReference type="GO" id="GO:0000049">
    <property type="term" value="F:tRNA binding"/>
    <property type="evidence" value="ECO:0007669"/>
    <property type="project" value="TreeGrafter"/>
</dbReference>
<name>A0A6G1FYP9_9PEZI</name>
<evidence type="ECO:0000256" key="1">
    <source>
        <dbReference type="ARBA" id="ARBA00004123"/>
    </source>
</evidence>
<dbReference type="Proteomes" id="UP000504638">
    <property type="component" value="Unplaced"/>
</dbReference>
<reference evidence="11" key="2">
    <citation type="submission" date="2020-04" db="EMBL/GenBank/DDBJ databases">
        <authorList>
            <consortium name="NCBI Genome Project"/>
        </authorList>
    </citation>
    <scope>NUCLEOTIDE SEQUENCE</scope>
    <source>
        <strain evidence="11">CBS 781.70</strain>
    </source>
</reference>
<reference evidence="9 11" key="1">
    <citation type="submission" date="2020-01" db="EMBL/GenBank/DDBJ databases">
        <authorList>
            <consortium name="DOE Joint Genome Institute"/>
            <person name="Haridas S."/>
            <person name="Albert R."/>
            <person name="Binder M."/>
            <person name="Bloem J."/>
            <person name="Labutti K."/>
            <person name="Salamov A."/>
            <person name="Andreopoulos B."/>
            <person name="Baker S.E."/>
            <person name="Barry K."/>
            <person name="Bills G."/>
            <person name="Bluhm B.H."/>
            <person name="Cannon C."/>
            <person name="Castanera R."/>
            <person name="Culley D.E."/>
            <person name="Daum C."/>
            <person name="Ezra D."/>
            <person name="Gonzalez J.B."/>
            <person name="Henrissat B."/>
            <person name="Kuo A."/>
            <person name="Liang C."/>
            <person name="Lipzen A."/>
            <person name="Lutzoni F."/>
            <person name="Magnuson J."/>
            <person name="Mondo S."/>
            <person name="Nolan M."/>
            <person name="Ohm R."/>
            <person name="Pangilinan J."/>
            <person name="Park H.-J."/>
            <person name="Ramirez L."/>
            <person name="Alfaro M."/>
            <person name="Sun H."/>
            <person name="Tritt A."/>
            <person name="Yoshinaga Y."/>
            <person name="Zwiers L.-H."/>
            <person name="Turgeon B.G."/>
            <person name="Goodwin S.B."/>
            <person name="Spatafora J.W."/>
            <person name="Crous P.W."/>
            <person name="Grigoriev I.V."/>
        </authorList>
    </citation>
    <scope>NUCLEOTIDE SEQUENCE</scope>
    <source>
        <strain evidence="9 11">CBS 781.70</strain>
    </source>
</reference>
<keyword evidence="8" id="KW-0539">Nucleus</keyword>
<dbReference type="GO" id="GO:0002098">
    <property type="term" value="P:tRNA wobble uridine modification"/>
    <property type="evidence" value="ECO:0007669"/>
    <property type="project" value="InterPro"/>
</dbReference>
<dbReference type="GO" id="GO:0005634">
    <property type="term" value="C:nucleus"/>
    <property type="evidence" value="ECO:0007669"/>
    <property type="project" value="UniProtKB-SubCell"/>
</dbReference>
<evidence type="ECO:0000256" key="2">
    <source>
        <dbReference type="ARBA" id="ARBA00004496"/>
    </source>
</evidence>
<dbReference type="GO" id="GO:0005829">
    <property type="term" value="C:cytosol"/>
    <property type="evidence" value="ECO:0007669"/>
    <property type="project" value="TreeGrafter"/>
</dbReference>
<sequence>MPISQLSHRRTHNLLLISRLFSCRDNVSPFTLLLDSLEQSAAPVAEEMIARAKSGRLRIAFLAFGTLRCPRNVDAFIDCVGKSMDGIRKEVLSIISASPSTRTLLVIDSLNALSATVSEQLSGFLGSLIAPQVNLLGIYHLDIPAQRSSSGLQSSLLQSYAPSPFSLLTYLATTIITVHSPAQQLARRASKNRSLAEPSFGLSESVEGVVAGLGSNDRRGAVLEVEHRRKSGREIIEWYFLPYAVSARPGSQKETIMLLDDWPLYHDLVAKPDGEPRGEENVEGLTFDLGLTERQKREREGVVLPYFDAQRDEGVGQGGRIIYDMGVEDDFDEEEDEI</sequence>
<evidence type="ECO:0000256" key="8">
    <source>
        <dbReference type="ARBA" id="ARBA00023242"/>
    </source>
</evidence>
<comment type="pathway">
    <text evidence="3">tRNA modification; 5-methoxycarbonylmethyl-2-thiouridine-tRNA biosynthesis.</text>
</comment>
<protein>
    <recommendedName>
        <fullName evidence="5">Elongator complex protein 5</fullName>
    </recommendedName>
</protein>
<accession>A0A6G1FYP9</accession>
<proteinExistence type="inferred from homology"/>
<evidence type="ECO:0000256" key="5">
    <source>
        <dbReference type="ARBA" id="ARBA00020264"/>
    </source>
</evidence>
<dbReference type="UniPathway" id="UPA00988"/>